<keyword evidence="3" id="KW-1185">Reference proteome</keyword>
<dbReference type="EMBL" id="QTTN01000020">
    <property type="protein sequence ID" value="REE81031.1"/>
    <property type="molecule type" value="Genomic_DNA"/>
</dbReference>
<reference evidence="2 3" key="1">
    <citation type="submission" date="2018-08" db="EMBL/GenBank/DDBJ databases">
        <title>Genomic Encyclopedia of Type Strains, Phase III (KMG-III): the genomes of soil and plant-associated and newly described type strains.</title>
        <authorList>
            <person name="Whitman W."/>
        </authorList>
    </citation>
    <scope>NUCLEOTIDE SEQUENCE [LARGE SCALE GENOMIC DNA]</scope>
    <source>
        <strain evidence="2 3">CGMCC 1.10966</strain>
    </source>
</reference>
<dbReference type="PANTHER" id="PTHR34580:SF9">
    <property type="entry name" value="SLL5097 PROTEIN"/>
    <property type="match status" value="1"/>
</dbReference>
<protein>
    <submittedName>
        <fullName evidence="2">DeoR family transcriptional regulator</fullName>
    </submittedName>
</protein>
<gene>
    <name evidence="2" type="ORF">A8990_12077</name>
</gene>
<dbReference type="AlphaFoldDB" id="A0A3D9RTH4"/>
<evidence type="ECO:0000313" key="2">
    <source>
        <dbReference type="EMBL" id="REE81031.1"/>
    </source>
</evidence>
<proteinExistence type="predicted"/>
<organism evidence="2 3">
    <name type="scientific">Paenibacillus taihuensis</name>
    <dbReference type="NCBI Taxonomy" id="1156355"/>
    <lineage>
        <taxon>Bacteria</taxon>
        <taxon>Bacillati</taxon>
        <taxon>Bacillota</taxon>
        <taxon>Bacilli</taxon>
        <taxon>Bacillales</taxon>
        <taxon>Paenibacillaceae</taxon>
        <taxon>Paenibacillus</taxon>
    </lineage>
</organism>
<sequence length="312" mass="36023">MRYINNRAHFTISEIQREFKISRATAIRDINEIQEMGFPLTTELGRGGGYNVLQNHYLPAARFTPEELKAIFISFIASKNSQLPYLQNRRSITEKLIGIASQTQQDELIELNHILLFENTNPANPNLLELDDAAPAELNQLISLAVRDKHLRVTYELSLGWPQLLDVYVLHIFNSNAQWLVEVFDLDTEEFRYLPVALLRDSAISEQEMKWSEQEILSKKLLRARESNLVVRLDHTGIQRFKRMHPPGIILSFTGMFQSSGIFHVQLDVTDAEALAYYADWLLFLGKGVVYDRIPDELRVILEERLAHLTFN</sequence>
<evidence type="ECO:0000259" key="1">
    <source>
        <dbReference type="Pfam" id="PF08279"/>
    </source>
</evidence>
<name>A0A3D9RTH4_9BACL</name>
<dbReference type="Proteomes" id="UP000256304">
    <property type="component" value="Unassembled WGS sequence"/>
</dbReference>
<dbReference type="InterPro" id="IPR051534">
    <property type="entry name" value="CBASS_pafABC_assoc_protein"/>
</dbReference>
<dbReference type="InterPro" id="IPR013196">
    <property type="entry name" value="HTH_11"/>
</dbReference>
<evidence type="ECO:0000313" key="3">
    <source>
        <dbReference type="Proteomes" id="UP000256304"/>
    </source>
</evidence>
<accession>A0A3D9RTH4</accession>
<comment type="caution">
    <text evidence="2">The sequence shown here is derived from an EMBL/GenBank/DDBJ whole genome shotgun (WGS) entry which is preliminary data.</text>
</comment>
<feature type="domain" description="Helix-turn-helix type 11" evidence="1">
    <location>
        <begin position="4"/>
        <end position="50"/>
    </location>
</feature>
<dbReference type="OrthoDB" id="9815009at2"/>
<dbReference type="PANTHER" id="PTHR34580">
    <property type="match status" value="1"/>
</dbReference>
<dbReference type="Pfam" id="PF08279">
    <property type="entry name" value="HTH_11"/>
    <property type="match status" value="1"/>
</dbReference>